<dbReference type="Proteomes" id="UP000391834">
    <property type="component" value="Unassembled WGS sequence"/>
</dbReference>
<evidence type="ECO:0000313" key="1">
    <source>
        <dbReference type="EMBL" id="GET31372.1"/>
    </source>
</evidence>
<gene>
    <name evidence="1" type="ORF">PbJCM13498_02350</name>
</gene>
<evidence type="ECO:0008006" key="3">
    <source>
        <dbReference type="Google" id="ProtNLM"/>
    </source>
</evidence>
<keyword evidence="2" id="KW-1185">Reference proteome</keyword>
<comment type="caution">
    <text evidence="1">The sequence shown here is derived from an EMBL/GenBank/DDBJ whole genome shotgun (WGS) entry which is preliminary data.</text>
</comment>
<dbReference type="Pfam" id="PF12663">
    <property type="entry name" value="DUF3788"/>
    <property type="match status" value="1"/>
</dbReference>
<protein>
    <recommendedName>
        <fullName evidence="3">DUF3788 family protein</fullName>
    </recommendedName>
</protein>
<dbReference type="InterPro" id="IPR024265">
    <property type="entry name" value="DUF3788"/>
</dbReference>
<accession>A0A5M4ATZ2</accession>
<sequence length="139" mass="15989">MSKGFFTNKNSKPTDVEIIDIVGKTKDNLELLFRYLTDELRLKGELKFYGINYGWALRFNKSGKSVVSIYPHKDCLTVQIILNKSQTDFALSSGFDSKIVQTIKNTEPIHEGKWVYLTVDERTEISAIKKLVDIRIKIK</sequence>
<reference evidence="1 2" key="1">
    <citation type="submission" date="2019-10" db="EMBL/GenBank/DDBJ databases">
        <title>Prolixibacter strains distinguished by the presence of nitrate reductase genes were adept at nitrate-dependent anaerobic corrosion of metallic iron and carbon steel.</title>
        <authorList>
            <person name="Iino T."/>
            <person name="Shono N."/>
            <person name="Ito K."/>
            <person name="Nakamura R."/>
            <person name="Sueoka K."/>
            <person name="Harayama S."/>
            <person name="Ohkuma M."/>
        </authorList>
    </citation>
    <scope>NUCLEOTIDE SEQUENCE [LARGE SCALE GENOMIC DNA]</scope>
    <source>
        <strain evidence="1 2">JCM 13498</strain>
    </source>
</reference>
<dbReference type="EMBL" id="BLAX01000001">
    <property type="protein sequence ID" value="GET31372.1"/>
    <property type="molecule type" value="Genomic_DNA"/>
</dbReference>
<proteinExistence type="predicted"/>
<evidence type="ECO:0000313" key="2">
    <source>
        <dbReference type="Proteomes" id="UP000391834"/>
    </source>
</evidence>
<name>A0A5M4ATZ2_9BACT</name>
<dbReference type="RefSeq" id="WP_025865044.1">
    <property type="nucleotide sequence ID" value="NZ_BLAX01000001.1"/>
</dbReference>
<dbReference type="OrthoDB" id="9090890at2"/>
<dbReference type="AlphaFoldDB" id="A0A5M4ATZ2"/>
<organism evidence="1 2">
    <name type="scientific">Prolixibacter bellariivorans</name>
    <dbReference type="NCBI Taxonomy" id="314319"/>
    <lineage>
        <taxon>Bacteria</taxon>
        <taxon>Pseudomonadati</taxon>
        <taxon>Bacteroidota</taxon>
        <taxon>Bacteroidia</taxon>
        <taxon>Marinilabiliales</taxon>
        <taxon>Prolixibacteraceae</taxon>
        <taxon>Prolixibacter</taxon>
    </lineage>
</organism>